<feature type="compositionally biased region" description="Basic and acidic residues" evidence="1">
    <location>
        <begin position="545"/>
        <end position="556"/>
    </location>
</feature>
<dbReference type="SUPFAM" id="SSF49879">
    <property type="entry name" value="SMAD/FHA domain"/>
    <property type="match status" value="1"/>
</dbReference>
<feature type="domain" description="FHA" evidence="2">
    <location>
        <begin position="28"/>
        <end position="80"/>
    </location>
</feature>
<feature type="region of interest" description="Disordered" evidence="1">
    <location>
        <begin position="189"/>
        <end position="216"/>
    </location>
</feature>
<dbReference type="EMBL" id="JBBWWR010000009">
    <property type="protein sequence ID" value="KAK8961616.1"/>
    <property type="molecule type" value="Genomic_DNA"/>
</dbReference>
<feature type="compositionally biased region" description="Basic and acidic residues" evidence="1">
    <location>
        <begin position="310"/>
        <end position="321"/>
    </location>
</feature>
<feature type="compositionally biased region" description="Basic and acidic residues" evidence="1">
    <location>
        <begin position="192"/>
        <end position="205"/>
    </location>
</feature>
<sequence length="785" mass="85697">MENPSIIMSIDEGPKKGETLDCSHGSVIRIGRVIRGNTVAIKDPGISQKHLTVAFHRRISRWVVTDLGTSNGTAVNSAVISPNAPFPLSDGDIITIGHETSISVKISAPALAPEPRTRCGGWIVTAAVTSPMEEETAVEPEKHAGKGGYYSGRCSTNQDVDVKEISAPILAPEPRTRRGRRIVTAGVTSPMEEEKVMEPEKHAEKGGSYSGGGSIKQDVDVNEISAPTLAPEYRARRGGRIVTAAVTSPMEEEKVVEPEKHAGKGGSYSGRGSIKQYVDVKEISAPILAPEPRTRRGRRIVAAGVTSLMEEEKAEKPEKHPGKGGSYYARGSIKQDVDVEEISAPSLAPEPLRRRGRRIAIKQHVDVEGISAPSLAPEPPRRRGRRIVAVAVTSPMKEEKVVELEKHVEKVGSYSARGSIKQDVDVKENPDELNENHQKGRAQRKRGIVSRGDSRNNKALKPVAVEGDTIRVGVLKETGEERGVVHENAEGPTKNGGRGRCSVKSFPDPTTILTKGAPLEPVAEKRKTRRAAKALSMPEEDDEALEKIEGPIKDGGKGPSCTKRGGGSARLSMKDEALEPVVPLRPGRVTRPSAMIIEDEKQTKEEKVQKTTRNRVKQMEISKKSSQSTRISSKDEVSKLVEIEEKIVGSLSSHLEVTEGIQKNNVIVELGRKKKKSKVKDNPIGDRKMLAVRRKVGFVVEETDNDKDAIMSEESNSRRDLDFPDKMDLVYSWSSFSEIRGIPNTTSKYREDRMINCHATPFEARVERALKKGIAESSSSVDIEA</sequence>
<evidence type="ECO:0000313" key="3">
    <source>
        <dbReference type="EMBL" id="KAK8961616.1"/>
    </source>
</evidence>
<gene>
    <name evidence="3" type="ORF">KSP40_PGU013888</name>
</gene>
<feature type="compositionally biased region" description="Basic residues" evidence="1">
    <location>
        <begin position="439"/>
        <end position="448"/>
    </location>
</feature>
<dbReference type="PANTHER" id="PTHR23308">
    <property type="entry name" value="NUCLEAR INHIBITOR OF PROTEIN PHOSPHATASE-1"/>
    <property type="match status" value="1"/>
</dbReference>
<reference evidence="3 4" key="1">
    <citation type="journal article" date="2022" name="Nat. Plants">
        <title>Genomes of leafy and leafless Platanthera orchids illuminate the evolution of mycoheterotrophy.</title>
        <authorList>
            <person name="Li M.H."/>
            <person name="Liu K.W."/>
            <person name="Li Z."/>
            <person name="Lu H.C."/>
            <person name="Ye Q.L."/>
            <person name="Zhang D."/>
            <person name="Wang J.Y."/>
            <person name="Li Y.F."/>
            <person name="Zhong Z.M."/>
            <person name="Liu X."/>
            <person name="Yu X."/>
            <person name="Liu D.K."/>
            <person name="Tu X.D."/>
            <person name="Liu B."/>
            <person name="Hao Y."/>
            <person name="Liao X.Y."/>
            <person name="Jiang Y.T."/>
            <person name="Sun W.H."/>
            <person name="Chen J."/>
            <person name="Chen Y.Q."/>
            <person name="Ai Y."/>
            <person name="Zhai J.W."/>
            <person name="Wu S.S."/>
            <person name="Zhou Z."/>
            <person name="Hsiao Y.Y."/>
            <person name="Wu W.L."/>
            <person name="Chen Y.Y."/>
            <person name="Lin Y.F."/>
            <person name="Hsu J.L."/>
            <person name="Li C.Y."/>
            <person name="Wang Z.W."/>
            <person name="Zhao X."/>
            <person name="Zhong W.Y."/>
            <person name="Ma X.K."/>
            <person name="Ma L."/>
            <person name="Huang J."/>
            <person name="Chen G.Z."/>
            <person name="Huang M.Z."/>
            <person name="Huang L."/>
            <person name="Peng D.H."/>
            <person name="Luo Y.B."/>
            <person name="Zou S.Q."/>
            <person name="Chen S.P."/>
            <person name="Lan S."/>
            <person name="Tsai W.C."/>
            <person name="Van de Peer Y."/>
            <person name="Liu Z.J."/>
        </authorList>
    </citation>
    <scope>NUCLEOTIDE SEQUENCE [LARGE SCALE GENOMIC DNA]</scope>
    <source>
        <strain evidence="3">Lor288</strain>
    </source>
</reference>
<comment type="caution">
    <text evidence="3">The sequence shown here is derived from an EMBL/GenBank/DDBJ whole genome shotgun (WGS) entry which is preliminary data.</text>
</comment>
<feature type="compositionally biased region" description="Basic and acidic residues" evidence="1">
    <location>
        <begin position="598"/>
        <end position="609"/>
    </location>
</feature>
<feature type="region of interest" description="Disordered" evidence="1">
    <location>
        <begin position="415"/>
        <end position="636"/>
    </location>
</feature>
<dbReference type="PROSITE" id="PS50006">
    <property type="entry name" value="FHA_DOMAIN"/>
    <property type="match status" value="1"/>
</dbReference>
<dbReference type="Gene3D" id="2.60.200.20">
    <property type="match status" value="1"/>
</dbReference>
<feature type="compositionally biased region" description="Basic and acidic residues" evidence="1">
    <location>
        <begin position="420"/>
        <end position="438"/>
    </location>
</feature>
<accession>A0ABR2MCG3</accession>
<feature type="region of interest" description="Disordered" evidence="1">
    <location>
        <begin position="133"/>
        <end position="153"/>
    </location>
</feature>
<dbReference type="InterPro" id="IPR008984">
    <property type="entry name" value="SMAD_FHA_dom_sf"/>
</dbReference>
<name>A0ABR2MCG3_9ASPA</name>
<evidence type="ECO:0000259" key="2">
    <source>
        <dbReference type="PROSITE" id="PS50006"/>
    </source>
</evidence>
<dbReference type="InterPro" id="IPR050923">
    <property type="entry name" value="Cell_Proc_Reg/RNA_Proc"/>
</dbReference>
<organism evidence="3 4">
    <name type="scientific">Platanthera guangdongensis</name>
    <dbReference type="NCBI Taxonomy" id="2320717"/>
    <lineage>
        <taxon>Eukaryota</taxon>
        <taxon>Viridiplantae</taxon>
        <taxon>Streptophyta</taxon>
        <taxon>Embryophyta</taxon>
        <taxon>Tracheophyta</taxon>
        <taxon>Spermatophyta</taxon>
        <taxon>Magnoliopsida</taxon>
        <taxon>Liliopsida</taxon>
        <taxon>Asparagales</taxon>
        <taxon>Orchidaceae</taxon>
        <taxon>Orchidoideae</taxon>
        <taxon>Orchideae</taxon>
        <taxon>Orchidinae</taxon>
        <taxon>Platanthera</taxon>
    </lineage>
</organism>
<dbReference type="Pfam" id="PF00498">
    <property type="entry name" value="FHA"/>
    <property type="match status" value="1"/>
</dbReference>
<proteinExistence type="predicted"/>
<feature type="compositionally biased region" description="Basic and acidic residues" evidence="1">
    <location>
        <begin position="477"/>
        <end position="489"/>
    </location>
</feature>
<protein>
    <submittedName>
        <fullName evidence="3">FHA domain-containing protein</fullName>
    </submittedName>
</protein>
<evidence type="ECO:0000256" key="1">
    <source>
        <dbReference type="SAM" id="MobiDB-lite"/>
    </source>
</evidence>
<dbReference type="Proteomes" id="UP001412067">
    <property type="component" value="Unassembled WGS sequence"/>
</dbReference>
<evidence type="ECO:0000313" key="4">
    <source>
        <dbReference type="Proteomes" id="UP001412067"/>
    </source>
</evidence>
<keyword evidence="4" id="KW-1185">Reference proteome</keyword>
<dbReference type="SMART" id="SM00240">
    <property type="entry name" value="FHA"/>
    <property type="match status" value="1"/>
</dbReference>
<feature type="region of interest" description="Disordered" evidence="1">
    <location>
        <begin position="309"/>
        <end position="330"/>
    </location>
</feature>
<dbReference type="InterPro" id="IPR000253">
    <property type="entry name" value="FHA_dom"/>
</dbReference>